<dbReference type="Proteomes" id="UP000013827">
    <property type="component" value="Unassembled WGS sequence"/>
</dbReference>
<protein>
    <submittedName>
        <fullName evidence="2">Uncharacterized protein</fullName>
    </submittedName>
</protein>
<dbReference type="RefSeq" id="XP_005785092.1">
    <property type="nucleotide sequence ID" value="XM_005785035.1"/>
</dbReference>
<evidence type="ECO:0000313" key="3">
    <source>
        <dbReference type="Proteomes" id="UP000013827"/>
    </source>
</evidence>
<dbReference type="KEGG" id="ehx:EMIHUDRAFT_230666"/>
<reference evidence="2" key="2">
    <citation type="submission" date="2024-10" db="UniProtKB">
        <authorList>
            <consortium name="EnsemblProtists"/>
        </authorList>
    </citation>
    <scope>IDENTIFICATION</scope>
</reference>
<dbReference type="AlphaFoldDB" id="A0A0D3KA78"/>
<proteinExistence type="predicted"/>
<feature type="compositionally biased region" description="Basic and acidic residues" evidence="1">
    <location>
        <begin position="88"/>
        <end position="97"/>
    </location>
</feature>
<accession>A0A0D3KA78</accession>
<keyword evidence="3" id="KW-1185">Reference proteome</keyword>
<evidence type="ECO:0000313" key="2">
    <source>
        <dbReference type="EnsemblProtists" id="EOD32663"/>
    </source>
</evidence>
<reference evidence="3" key="1">
    <citation type="journal article" date="2013" name="Nature">
        <title>Pan genome of the phytoplankton Emiliania underpins its global distribution.</title>
        <authorList>
            <person name="Read B.A."/>
            <person name="Kegel J."/>
            <person name="Klute M.J."/>
            <person name="Kuo A."/>
            <person name="Lefebvre S.C."/>
            <person name="Maumus F."/>
            <person name="Mayer C."/>
            <person name="Miller J."/>
            <person name="Monier A."/>
            <person name="Salamov A."/>
            <person name="Young J."/>
            <person name="Aguilar M."/>
            <person name="Claverie J.M."/>
            <person name="Frickenhaus S."/>
            <person name="Gonzalez K."/>
            <person name="Herman E.K."/>
            <person name="Lin Y.C."/>
            <person name="Napier J."/>
            <person name="Ogata H."/>
            <person name="Sarno A.F."/>
            <person name="Shmutz J."/>
            <person name="Schroeder D."/>
            <person name="de Vargas C."/>
            <person name="Verret F."/>
            <person name="von Dassow P."/>
            <person name="Valentin K."/>
            <person name="Van de Peer Y."/>
            <person name="Wheeler G."/>
            <person name="Dacks J.B."/>
            <person name="Delwiche C.F."/>
            <person name="Dyhrman S.T."/>
            <person name="Glockner G."/>
            <person name="John U."/>
            <person name="Richards T."/>
            <person name="Worden A.Z."/>
            <person name="Zhang X."/>
            <person name="Grigoriev I.V."/>
            <person name="Allen A.E."/>
            <person name="Bidle K."/>
            <person name="Borodovsky M."/>
            <person name="Bowler C."/>
            <person name="Brownlee C."/>
            <person name="Cock J.M."/>
            <person name="Elias M."/>
            <person name="Gladyshev V.N."/>
            <person name="Groth M."/>
            <person name="Guda C."/>
            <person name="Hadaegh A."/>
            <person name="Iglesias-Rodriguez M.D."/>
            <person name="Jenkins J."/>
            <person name="Jones B.M."/>
            <person name="Lawson T."/>
            <person name="Leese F."/>
            <person name="Lindquist E."/>
            <person name="Lobanov A."/>
            <person name="Lomsadze A."/>
            <person name="Malik S.B."/>
            <person name="Marsh M.E."/>
            <person name="Mackinder L."/>
            <person name="Mock T."/>
            <person name="Mueller-Roeber B."/>
            <person name="Pagarete A."/>
            <person name="Parker M."/>
            <person name="Probert I."/>
            <person name="Quesneville H."/>
            <person name="Raines C."/>
            <person name="Rensing S.A."/>
            <person name="Riano-Pachon D.M."/>
            <person name="Richier S."/>
            <person name="Rokitta S."/>
            <person name="Shiraiwa Y."/>
            <person name="Soanes D.M."/>
            <person name="van der Giezen M."/>
            <person name="Wahlund T.M."/>
            <person name="Williams B."/>
            <person name="Wilson W."/>
            <person name="Wolfe G."/>
            <person name="Wurch L.L."/>
        </authorList>
    </citation>
    <scope>NUCLEOTIDE SEQUENCE</scope>
</reference>
<feature type="region of interest" description="Disordered" evidence="1">
    <location>
        <begin position="88"/>
        <end position="120"/>
    </location>
</feature>
<dbReference type="PaxDb" id="2903-EOD32663"/>
<name>A0A0D3KA78_EMIH1</name>
<dbReference type="EnsemblProtists" id="EOD32663">
    <property type="protein sequence ID" value="EOD32663"/>
    <property type="gene ID" value="EMIHUDRAFT_230666"/>
</dbReference>
<feature type="compositionally biased region" description="Acidic residues" evidence="1">
    <location>
        <begin position="98"/>
        <end position="107"/>
    </location>
</feature>
<evidence type="ECO:0000256" key="1">
    <source>
        <dbReference type="SAM" id="MobiDB-lite"/>
    </source>
</evidence>
<dbReference type="HOGENOM" id="CLU_2054130_0_0_1"/>
<sequence length="120" mass="12968">MTDSNGYQQHIVKVAVPLHDDPEHKLRYCAAHPPAPDTKLQLVAGASACSAQACECRLDYLKLAAAAGLSAREEARRLVQKCRKTLKTEAAARKTEEADAENDENDENASSSQGSMADGW</sequence>
<organism evidence="2 3">
    <name type="scientific">Emiliania huxleyi (strain CCMP1516)</name>
    <dbReference type="NCBI Taxonomy" id="280463"/>
    <lineage>
        <taxon>Eukaryota</taxon>
        <taxon>Haptista</taxon>
        <taxon>Haptophyta</taxon>
        <taxon>Prymnesiophyceae</taxon>
        <taxon>Isochrysidales</taxon>
        <taxon>Noelaerhabdaceae</taxon>
        <taxon>Emiliania</taxon>
    </lineage>
</organism>
<dbReference type="GeneID" id="17277936"/>